<feature type="region of interest" description="Disordered" evidence="3">
    <location>
        <begin position="534"/>
        <end position="574"/>
    </location>
</feature>
<keyword evidence="2" id="KW-0009">Actin-binding</keyword>
<protein>
    <recommendedName>
        <fullName evidence="4">HP domain-containing protein</fullName>
    </recommendedName>
</protein>
<evidence type="ECO:0000259" key="4">
    <source>
        <dbReference type="PROSITE" id="PS51089"/>
    </source>
</evidence>
<sequence>MSRKERIARRLEGIEAEPSPSIVPSMQHAPGLVTNRLLEEDMPRYTRASDAYDPGILDSNEGLEALQSQGSTPERQSRARNRPEPQTSHMAEPVPRTIPNNPAAQSTKAERIARYKAERRRQLSERYGILLDQDADLEYAPRYTRARRESDGLSKRDERQGDGRNEEYGRGQLSGSSNSRPQYSQSGVGLSERERERVMNLENYKRAPQRSARPTTQETPVPMETAATAATRDVSVVMVPGSPRTARRSSLPSTRSGISPGDLFIEQQAQNILNREWDDGSLRPKIRMRSMSDIGVAQRSAVLRNMERVASREAAMAIKAGIHGRDVSGGANGEVGTLDTRVSVAKLRHSYLENASGQRAEVVFRLTYFFGSIEADEEKLDERAKMSVAAKRSLFRELEKISEGGVPKPRSRNAAMERRLRRSADRSHTQPVTSEEVVIAATLQASSALGSGAKEQEKETPSHEVTVGEEGVGPDEPDLSTLSLAEKMALFNRLSQLGAHPPDTRARRANARFQTQPITQGEVCQEEVARELKRETERGLAKERECEQDRDRERERERERAREREKERDKEVTAVPQKAYLHEQHPQPLHTERGSLTRPAITGKGAAKIREQKGDGAISIQKCISVIISSARLALLRKSGEEDWKNRINKKQEVAQEVVSTSESSARIFQEQGYKKQGQEGEAQMSIEERKQLISTREEAWQSTGKGVANDSAQYTVAARMVKKGLGTLNPLLNIEAKPEMESDKKLDKLESFLERLNNKVVGLQETTLTVTERAVKEVMRLDDEIFSKFYRHVADFPYSPARVCMDEDFDTIFGKQTPKLTSAMVQHKRAVRPNRNVQASRNPLKALAAREDIRHEYTEQRLNIGLLESKRMKHEKMSKSSSLSDAALAGLASKESYSSVSLRSVSISDQMTNNSAEPHKKVMLMQIKGRRHVQTRLVEPRSLSLNSGDCFLLVTPELCCIWIGEFSNVIERSKASELAAFIQIQHDLGCRSTEVVTVEEGVNSQSPAAAEFWRILGGTTNYKSAGPPEEDELYESAIVETNCIFRLVDDKLLPDDEYWGKIPSCILLDSKEVLVFDFGSEVYVWHGKEVTLAQRKVAFQLAKHLWNGTFDYTNCDINPLDPGCCNKLIPRKGQGRPDWAIFGRLTEHNETTLFKEKFLDWSEFKRSPSKSDTDQHQVCKESPSEARAYDVSLMLPLLQTPITTFLDGQDVGRGHGPVEGGSEDRLRSLEITTVSVDVWHILEFDYSRLPKQSIGQFHEGDTYVVKWKYMVSTAVGKRQNPEQVRNAGPGREKCCYFFWQGRNSTVSEKGTSALMTVELDEERGAQVQVQQGKEPACFLQCFNGGMILHAGKREEEEENIQNEWRLYCIRGEVPVEGHLLEVACHCSSLRSRTCMILLNINKALIYLWHGCKSQSHTRSVARTAAEKIQEQRPLEAGLHSSSNVTIHECEEGEEPVGFWEALGRKDRKAYDCMLQDPGKFNFTPRLFQLSSSSGDFTAIEFFYPSRVPNLVSSLPFLQEDLYSASQPALFLVDNFHEVYLWQGWWPQDSECTGSARMRWDADRKCAMQTVLQYCRAKNEKKLQKSYLIHAGLEPLTFTNMFPSWEHREDITEITEREAEVSNQIILVEDALARLCQSIYPLAALQTRPLPHGVDPLQLEVYLSDEDFERALEMTRDEYEVLPGWKQVNLKKAKGLF</sequence>
<dbReference type="GO" id="GO:0051016">
    <property type="term" value="P:barbed-end actin filament capping"/>
    <property type="evidence" value="ECO:0007669"/>
    <property type="project" value="TreeGrafter"/>
</dbReference>
<dbReference type="SUPFAM" id="SSF55753">
    <property type="entry name" value="Actin depolymerizing proteins"/>
    <property type="match status" value="5"/>
</dbReference>
<dbReference type="InterPro" id="IPR029006">
    <property type="entry name" value="ADF-H/Gelsolin-like_dom_sf"/>
</dbReference>
<dbReference type="CDD" id="cd11293">
    <property type="entry name" value="gelsolin_S4_like"/>
    <property type="match status" value="1"/>
</dbReference>
<dbReference type="GO" id="GO:0016020">
    <property type="term" value="C:membrane"/>
    <property type="evidence" value="ECO:0007669"/>
    <property type="project" value="UniProtKB-SubCell"/>
</dbReference>
<dbReference type="InterPro" id="IPR003128">
    <property type="entry name" value="Villin_headpiece"/>
</dbReference>
<dbReference type="GO" id="GO:0051015">
    <property type="term" value="F:actin filament binding"/>
    <property type="evidence" value="ECO:0007669"/>
    <property type="project" value="InterPro"/>
</dbReference>
<feature type="compositionally biased region" description="Basic and acidic residues" evidence="3">
    <location>
        <begin position="1"/>
        <end position="13"/>
    </location>
</feature>
<dbReference type="SMART" id="SM00153">
    <property type="entry name" value="VHP"/>
    <property type="match status" value="1"/>
</dbReference>
<dbReference type="PROSITE" id="PS51089">
    <property type="entry name" value="HP"/>
    <property type="match status" value="1"/>
</dbReference>
<evidence type="ECO:0000256" key="3">
    <source>
        <dbReference type="SAM" id="MobiDB-lite"/>
    </source>
</evidence>
<evidence type="ECO:0000256" key="1">
    <source>
        <dbReference type="ARBA" id="ARBA00008418"/>
    </source>
</evidence>
<dbReference type="SUPFAM" id="SSF47050">
    <property type="entry name" value="VHP, Villin headpiece domain"/>
    <property type="match status" value="1"/>
</dbReference>
<dbReference type="GO" id="GO:0005737">
    <property type="term" value="C:cytoplasm"/>
    <property type="evidence" value="ECO:0007669"/>
    <property type="project" value="TreeGrafter"/>
</dbReference>
<evidence type="ECO:0000313" key="6">
    <source>
        <dbReference type="Proteomes" id="UP000694580"/>
    </source>
</evidence>
<evidence type="ECO:0000313" key="5">
    <source>
        <dbReference type="Ensembl" id="ENSDCDP00010012210.1"/>
    </source>
</evidence>
<feature type="compositionally biased region" description="Basic and acidic residues" evidence="3">
    <location>
        <begin position="191"/>
        <end position="205"/>
    </location>
</feature>
<dbReference type="InterPro" id="IPR007122">
    <property type="entry name" value="Villin/Gelsolin"/>
</dbReference>
<feature type="region of interest" description="Disordered" evidence="3">
    <location>
        <begin position="1"/>
        <end position="29"/>
    </location>
</feature>
<dbReference type="GO" id="GO:0005546">
    <property type="term" value="F:phosphatidylinositol-4,5-bisphosphate binding"/>
    <property type="evidence" value="ECO:0007669"/>
    <property type="project" value="TreeGrafter"/>
</dbReference>
<dbReference type="InterPro" id="IPR036886">
    <property type="entry name" value="Villin_headpiece_dom_sf"/>
</dbReference>
<keyword evidence="6" id="KW-1185">Reference proteome</keyword>
<dbReference type="Ensembl" id="ENSDCDT00010012802.1">
    <property type="protein sequence ID" value="ENSDCDP00010012210.1"/>
    <property type="gene ID" value="ENSDCDG00010005240.1"/>
</dbReference>
<dbReference type="PANTHER" id="PTHR11977">
    <property type="entry name" value="VILLIN"/>
    <property type="match status" value="1"/>
</dbReference>
<organism evidence="5 6">
    <name type="scientific">Denticeps clupeoides</name>
    <name type="common">denticle herring</name>
    <dbReference type="NCBI Taxonomy" id="299321"/>
    <lineage>
        <taxon>Eukaryota</taxon>
        <taxon>Metazoa</taxon>
        <taxon>Chordata</taxon>
        <taxon>Craniata</taxon>
        <taxon>Vertebrata</taxon>
        <taxon>Euteleostomi</taxon>
        <taxon>Actinopterygii</taxon>
        <taxon>Neopterygii</taxon>
        <taxon>Teleostei</taxon>
        <taxon>Clupei</taxon>
        <taxon>Clupeiformes</taxon>
        <taxon>Denticipitoidei</taxon>
        <taxon>Denticipitidae</taxon>
        <taxon>Denticeps</taxon>
    </lineage>
</organism>
<feature type="region of interest" description="Disordered" evidence="3">
    <location>
        <begin position="44"/>
        <end position="110"/>
    </location>
</feature>
<feature type="compositionally biased region" description="Polar residues" evidence="3">
    <location>
        <begin position="173"/>
        <end position="188"/>
    </location>
</feature>
<feature type="region of interest" description="Disordered" evidence="3">
    <location>
        <begin position="402"/>
        <end position="435"/>
    </location>
</feature>
<reference evidence="5 6" key="1">
    <citation type="submission" date="2020-06" db="EMBL/GenBank/DDBJ databases">
        <authorList>
            <consortium name="Wellcome Sanger Institute Data Sharing"/>
        </authorList>
    </citation>
    <scope>NUCLEOTIDE SEQUENCE [LARGE SCALE GENOMIC DNA]</scope>
</reference>
<name>A0AAY4AV23_9TELE</name>
<reference evidence="5" key="2">
    <citation type="submission" date="2025-08" db="UniProtKB">
        <authorList>
            <consortium name="Ensembl"/>
        </authorList>
    </citation>
    <scope>IDENTIFICATION</scope>
</reference>
<dbReference type="PANTHER" id="PTHR11977:SF136">
    <property type="entry name" value="LOW QUALITY PROTEIN: SUPERVILLIN"/>
    <property type="match status" value="1"/>
</dbReference>
<feature type="compositionally biased region" description="Basic and acidic residues" evidence="3">
    <location>
        <begin position="415"/>
        <end position="428"/>
    </location>
</feature>
<reference evidence="5" key="3">
    <citation type="submission" date="2025-09" db="UniProtKB">
        <authorList>
            <consortium name="Ensembl"/>
        </authorList>
    </citation>
    <scope>IDENTIFICATION</scope>
</reference>
<gene>
    <name evidence="5" type="primary">svilb</name>
</gene>
<feature type="domain" description="HP" evidence="4">
    <location>
        <begin position="1634"/>
        <end position="1697"/>
    </location>
</feature>
<dbReference type="GO" id="GO:0008154">
    <property type="term" value="P:actin polymerization or depolymerization"/>
    <property type="evidence" value="ECO:0007669"/>
    <property type="project" value="TreeGrafter"/>
</dbReference>
<feature type="compositionally biased region" description="Polar residues" evidence="3">
    <location>
        <begin position="98"/>
        <end position="107"/>
    </location>
</feature>
<dbReference type="CDD" id="cd11288">
    <property type="entry name" value="gelsolin_S5_like"/>
    <property type="match status" value="1"/>
</dbReference>
<feature type="region of interest" description="Disordered" evidence="3">
    <location>
        <begin position="142"/>
        <end position="222"/>
    </location>
</feature>
<dbReference type="Pfam" id="PF02209">
    <property type="entry name" value="VHP"/>
    <property type="match status" value="1"/>
</dbReference>
<feature type="compositionally biased region" description="Basic and acidic residues" evidence="3">
    <location>
        <begin position="146"/>
        <end position="169"/>
    </location>
</feature>
<proteinExistence type="inferred from homology"/>
<dbReference type="Pfam" id="PF00626">
    <property type="entry name" value="Gelsolin"/>
    <property type="match status" value="1"/>
</dbReference>
<comment type="similarity">
    <text evidence="1">Belongs to the villin/gelsolin family.</text>
</comment>
<dbReference type="GO" id="GO:0051014">
    <property type="term" value="P:actin filament severing"/>
    <property type="evidence" value="ECO:0007669"/>
    <property type="project" value="TreeGrafter"/>
</dbReference>
<dbReference type="GO" id="GO:0015629">
    <property type="term" value="C:actin cytoskeleton"/>
    <property type="evidence" value="ECO:0007669"/>
    <property type="project" value="TreeGrafter"/>
</dbReference>
<evidence type="ECO:0000256" key="2">
    <source>
        <dbReference type="ARBA" id="ARBA00023203"/>
    </source>
</evidence>
<dbReference type="SMART" id="SM00262">
    <property type="entry name" value="GEL"/>
    <property type="match status" value="4"/>
</dbReference>
<dbReference type="Proteomes" id="UP000694580">
    <property type="component" value="Chromosome 4"/>
</dbReference>
<dbReference type="CDD" id="cd11280">
    <property type="entry name" value="gelsolin_like"/>
    <property type="match status" value="1"/>
</dbReference>
<dbReference type="CDD" id="cd11289">
    <property type="entry name" value="gelsolin_S2_like"/>
    <property type="match status" value="1"/>
</dbReference>
<dbReference type="GeneTree" id="ENSGT00940000154653"/>
<dbReference type="Gene3D" id="1.10.950.10">
    <property type="entry name" value="Villin headpiece domain"/>
    <property type="match status" value="1"/>
</dbReference>
<feature type="compositionally biased region" description="Basic and acidic residues" evidence="3">
    <location>
        <begin position="534"/>
        <end position="572"/>
    </location>
</feature>
<feature type="region of interest" description="Disordered" evidence="3">
    <location>
        <begin position="448"/>
        <end position="479"/>
    </location>
</feature>
<dbReference type="InterPro" id="IPR007123">
    <property type="entry name" value="Gelsolin-like_dom"/>
</dbReference>
<accession>A0AAY4AV23</accession>
<dbReference type="Gene3D" id="3.40.20.10">
    <property type="entry name" value="Severin"/>
    <property type="match status" value="5"/>
</dbReference>